<dbReference type="Pfam" id="PF08501">
    <property type="entry name" value="Shikimate_dh_N"/>
    <property type="match status" value="1"/>
</dbReference>
<dbReference type="EMBL" id="PKIZ01000013">
    <property type="protein sequence ID" value="PKZ41472.1"/>
    <property type="molecule type" value="Genomic_DNA"/>
</dbReference>
<dbReference type="Pfam" id="PF18317">
    <property type="entry name" value="SDH_C"/>
    <property type="match status" value="1"/>
</dbReference>
<dbReference type="InterPro" id="IPR013708">
    <property type="entry name" value="Shikimate_DH-bd_N"/>
</dbReference>
<evidence type="ECO:0000259" key="3">
    <source>
        <dbReference type="Pfam" id="PF08501"/>
    </source>
</evidence>
<dbReference type="InterPro" id="IPR022893">
    <property type="entry name" value="Shikimate_DH_fam"/>
</dbReference>
<dbReference type="InterPro" id="IPR041121">
    <property type="entry name" value="SDH_C"/>
</dbReference>
<protein>
    <submittedName>
        <fullName evidence="5">Shikimate dehydrogenase</fullName>
    </submittedName>
</protein>
<dbReference type="OrthoDB" id="9776868at2"/>
<dbReference type="InterPro" id="IPR046346">
    <property type="entry name" value="Aminoacid_DH-like_N_sf"/>
</dbReference>
<feature type="domain" description="SDH C-terminal" evidence="4">
    <location>
        <begin position="262"/>
        <end position="282"/>
    </location>
</feature>
<dbReference type="InterPro" id="IPR036291">
    <property type="entry name" value="NAD(P)-bd_dom_sf"/>
</dbReference>
<evidence type="ECO:0000256" key="1">
    <source>
        <dbReference type="ARBA" id="ARBA00004871"/>
    </source>
</evidence>
<dbReference type="GO" id="GO:0004764">
    <property type="term" value="F:shikimate 3-dehydrogenase (NADP+) activity"/>
    <property type="evidence" value="ECO:0007669"/>
    <property type="project" value="InterPro"/>
</dbReference>
<dbReference type="SUPFAM" id="SSF51735">
    <property type="entry name" value="NAD(P)-binding Rossmann-fold domains"/>
    <property type="match status" value="1"/>
</dbReference>
<evidence type="ECO:0000313" key="6">
    <source>
        <dbReference type="Proteomes" id="UP000234206"/>
    </source>
</evidence>
<proteinExistence type="predicted"/>
<dbReference type="AlphaFoldDB" id="A0A2I1PA41"/>
<evidence type="ECO:0000313" key="5">
    <source>
        <dbReference type="EMBL" id="PKZ41472.1"/>
    </source>
</evidence>
<name>A0A2I1PA41_9MICO</name>
<dbReference type="SUPFAM" id="SSF53223">
    <property type="entry name" value="Aminoacid dehydrogenase-like, N-terminal domain"/>
    <property type="match status" value="1"/>
</dbReference>
<dbReference type="Gene3D" id="3.40.50.10860">
    <property type="entry name" value="Leucine Dehydrogenase, chain A, domain 1"/>
    <property type="match status" value="1"/>
</dbReference>
<dbReference type="GO" id="GO:0019632">
    <property type="term" value="P:shikimate metabolic process"/>
    <property type="evidence" value="ECO:0007669"/>
    <property type="project" value="TreeGrafter"/>
</dbReference>
<accession>A0A2I1PA41</accession>
<dbReference type="PANTHER" id="PTHR21089">
    <property type="entry name" value="SHIKIMATE DEHYDROGENASE"/>
    <property type="match status" value="1"/>
</dbReference>
<dbReference type="GO" id="GO:0009073">
    <property type="term" value="P:aromatic amino acid family biosynthetic process"/>
    <property type="evidence" value="ECO:0007669"/>
    <property type="project" value="UniProtKB-KW"/>
</dbReference>
<reference evidence="5 6" key="1">
    <citation type="submission" date="2017-12" db="EMBL/GenBank/DDBJ databases">
        <title>Phylogenetic diversity of female urinary microbiome.</title>
        <authorList>
            <person name="Thomas-White K."/>
            <person name="Wolfe A.J."/>
        </authorList>
    </citation>
    <scope>NUCLEOTIDE SEQUENCE [LARGE SCALE GENOMIC DNA]</scope>
    <source>
        <strain evidence="5 6">UMB1298</strain>
    </source>
</reference>
<keyword evidence="2" id="KW-0057">Aromatic amino acid biosynthesis</keyword>
<dbReference type="GO" id="GO:0050661">
    <property type="term" value="F:NADP binding"/>
    <property type="evidence" value="ECO:0007669"/>
    <property type="project" value="TreeGrafter"/>
</dbReference>
<dbReference type="PANTHER" id="PTHR21089:SF1">
    <property type="entry name" value="BIFUNCTIONAL 3-DEHYDROQUINATE DEHYDRATASE_SHIKIMATE DEHYDROGENASE, CHLOROPLASTIC"/>
    <property type="match status" value="1"/>
</dbReference>
<comment type="pathway">
    <text evidence="1">Metabolic intermediate biosynthesis; chorismate biosynthesis; chorismate from D-erythrose 4-phosphate and phosphoenolpyruvate: step 4/7.</text>
</comment>
<dbReference type="GO" id="GO:0005829">
    <property type="term" value="C:cytosol"/>
    <property type="evidence" value="ECO:0007669"/>
    <property type="project" value="TreeGrafter"/>
</dbReference>
<evidence type="ECO:0000259" key="4">
    <source>
        <dbReference type="Pfam" id="PF18317"/>
    </source>
</evidence>
<feature type="domain" description="Shikimate dehydrogenase substrate binding N-terminal" evidence="3">
    <location>
        <begin position="15"/>
        <end position="101"/>
    </location>
</feature>
<dbReference type="Gene3D" id="3.40.50.720">
    <property type="entry name" value="NAD(P)-binding Rossmann-like Domain"/>
    <property type="match status" value="1"/>
</dbReference>
<keyword evidence="2" id="KW-0028">Amino-acid biosynthesis</keyword>
<dbReference type="Proteomes" id="UP000234206">
    <property type="component" value="Unassembled WGS sequence"/>
</dbReference>
<gene>
    <name evidence="5" type="ORF">CYJ76_07585</name>
</gene>
<dbReference type="GO" id="GO:0009423">
    <property type="term" value="P:chorismate biosynthetic process"/>
    <property type="evidence" value="ECO:0007669"/>
    <property type="project" value="TreeGrafter"/>
</dbReference>
<comment type="caution">
    <text evidence="5">The sequence shown here is derived from an EMBL/GenBank/DDBJ whole genome shotgun (WGS) entry which is preliminary data.</text>
</comment>
<sequence>MTAAQSAGTAPHAVVVGSPVAHSLSPALHRGAWQGLGLTGGRYDRVEVAAGGLAEALPALVRDGVTALSVTMPLKEEALEAGRRGAGASETAELAGGANTLVLGPDGWAADNTDVPALERVLARAAGGHPVREAVLLGSGATARSALLALHGAGVRSLQVGVRATVRPELGALAERLGVALEAVPLDGALAEIAAGRPPRLVLSTLPAASWGALPAVGEWAPGEQARGTADPALVWVDAQYADWPHPWAGAAERAGATVVSGLHMLVEQAVDQVELMTGRRPGLADTASLLPEELRRLHRL</sequence>
<organism evidence="5 6">
    <name type="scientific">Kytococcus schroeteri</name>
    <dbReference type="NCBI Taxonomy" id="138300"/>
    <lineage>
        <taxon>Bacteria</taxon>
        <taxon>Bacillati</taxon>
        <taxon>Actinomycetota</taxon>
        <taxon>Actinomycetes</taxon>
        <taxon>Micrococcales</taxon>
        <taxon>Kytococcaceae</taxon>
        <taxon>Kytococcus</taxon>
    </lineage>
</organism>
<keyword evidence="6" id="KW-1185">Reference proteome</keyword>
<evidence type="ECO:0000256" key="2">
    <source>
        <dbReference type="ARBA" id="ARBA00023141"/>
    </source>
</evidence>